<dbReference type="EMBL" id="SMMG02000001">
    <property type="protein sequence ID" value="KAA3489935.1"/>
    <property type="molecule type" value="Genomic_DNA"/>
</dbReference>
<keyword evidence="1" id="KW-0808">Transferase</keyword>
<evidence type="ECO:0000313" key="2">
    <source>
        <dbReference type="Proteomes" id="UP000325315"/>
    </source>
</evidence>
<reference evidence="2" key="1">
    <citation type="journal article" date="2019" name="Plant Biotechnol. J.">
        <title>Genome sequencing of the Australian wild diploid species Gossypium australe highlights disease resistance and delayed gland morphogenesis.</title>
        <authorList>
            <person name="Cai Y."/>
            <person name="Cai X."/>
            <person name="Wang Q."/>
            <person name="Wang P."/>
            <person name="Zhang Y."/>
            <person name="Cai C."/>
            <person name="Xu Y."/>
            <person name="Wang K."/>
            <person name="Zhou Z."/>
            <person name="Wang C."/>
            <person name="Geng S."/>
            <person name="Li B."/>
            <person name="Dong Q."/>
            <person name="Hou Y."/>
            <person name="Wang H."/>
            <person name="Ai P."/>
            <person name="Liu Z."/>
            <person name="Yi F."/>
            <person name="Sun M."/>
            <person name="An G."/>
            <person name="Cheng J."/>
            <person name="Zhang Y."/>
            <person name="Shi Q."/>
            <person name="Xie Y."/>
            <person name="Shi X."/>
            <person name="Chang Y."/>
            <person name="Huang F."/>
            <person name="Chen Y."/>
            <person name="Hong S."/>
            <person name="Mi L."/>
            <person name="Sun Q."/>
            <person name="Zhang L."/>
            <person name="Zhou B."/>
            <person name="Peng R."/>
            <person name="Zhang X."/>
            <person name="Liu F."/>
        </authorList>
    </citation>
    <scope>NUCLEOTIDE SEQUENCE [LARGE SCALE GENOMIC DNA]</scope>
    <source>
        <strain evidence="2">cv. PA1801</strain>
    </source>
</reference>
<dbReference type="AlphaFoldDB" id="A0A5B6XAN6"/>
<dbReference type="Proteomes" id="UP000325315">
    <property type="component" value="Unassembled WGS sequence"/>
</dbReference>
<organism evidence="1 2">
    <name type="scientific">Gossypium australe</name>
    <dbReference type="NCBI Taxonomy" id="47621"/>
    <lineage>
        <taxon>Eukaryota</taxon>
        <taxon>Viridiplantae</taxon>
        <taxon>Streptophyta</taxon>
        <taxon>Embryophyta</taxon>
        <taxon>Tracheophyta</taxon>
        <taxon>Spermatophyta</taxon>
        <taxon>Magnoliopsida</taxon>
        <taxon>eudicotyledons</taxon>
        <taxon>Gunneridae</taxon>
        <taxon>Pentapetalae</taxon>
        <taxon>rosids</taxon>
        <taxon>malvids</taxon>
        <taxon>Malvales</taxon>
        <taxon>Malvaceae</taxon>
        <taxon>Malvoideae</taxon>
        <taxon>Gossypium</taxon>
    </lineage>
</organism>
<evidence type="ECO:0000313" key="1">
    <source>
        <dbReference type="EMBL" id="KAA3489935.1"/>
    </source>
</evidence>
<gene>
    <name evidence="1" type="ORF">EPI10_033481</name>
</gene>
<comment type="caution">
    <text evidence="1">The sequence shown here is derived from an EMBL/GenBank/DDBJ whole genome shotgun (WGS) entry which is preliminary data.</text>
</comment>
<protein>
    <submittedName>
        <fullName evidence="1">Shikimate O-hydroxycinnamoyltransferase-like</fullName>
    </submittedName>
</protein>
<dbReference type="GO" id="GO:0016740">
    <property type="term" value="F:transferase activity"/>
    <property type="evidence" value="ECO:0007669"/>
    <property type="project" value="UniProtKB-KW"/>
</dbReference>
<name>A0A5B6XAN6_9ROSI</name>
<keyword evidence="2" id="KW-1185">Reference proteome</keyword>
<sequence>MEMITRENIWTCTSTETAIKITGNDDGDDIGADDWFPDLKRIPGVRLRFIILKRAIIRFVSHFRNNRSLCDYYLEAITDVARPLAPNKEYNLAFA</sequence>
<proteinExistence type="predicted"/>
<dbReference type="OrthoDB" id="671439at2759"/>
<accession>A0A5B6XAN6</accession>